<feature type="compositionally biased region" description="Basic residues" evidence="3">
    <location>
        <begin position="822"/>
        <end position="832"/>
    </location>
</feature>
<dbReference type="InterPro" id="IPR035979">
    <property type="entry name" value="RBD_domain_sf"/>
</dbReference>
<gene>
    <name evidence="5" type="ORF">Clacol_003646</name>
</gene>
<feature type="region of interest" description="Disordered" evidence="3">
    <location>
        <begin position="763"/>
        <end position="832"/>
    </location>
</feature>
<dbReference type="GO" id="GO:0003723">
    <property type="term" value="F:RNA binding"/>
    <property type="evidence" value="ECO:0007669"/>
    <property type="project" value="UniProtKB-UniRule"/>
</dbReference>
<feature type="compositionally biased region" description="Low complexity" evidence="3">
    <location>
        <begin position="570"/>
        <end position="583"/>
    </location>
</feature>
<feature type="compositionally biased region" description="Basic and acidic residues" evidence="3">
    <location>
        <begin position="782"/>
        <end position="807"/>
    </location>
</feature>
<dbReference type="InterPro" id="IPR045137">
    <property type="entry name" value="RBM26/27"/>
</dbReference>
<sequence>MADILIGLSTLENPATFAEFNHIANGTSYPFLTPFTVMHVQGDTCFPMVYYTSCDADPDALADYVLALLKHDAAEPDLRKMFISQLEEFLEGEASKFVDTLFAALRSKSYLPYEPVKSESHQIGIPIPLDGLVSERGRKRGLEIDEHNHPPPKGPRLSNDTPFSRFSPTGRRNLPPNGRGGSRGEGSSNLYSQNNREDDETYRTQAGLLGRGRKDNGFCARGSLCQYSHGDDAVVPPMSFASLMQGNPPFIPMYSGSNSFMSNAPYDPHESRMEMGSRGRGSRLNDAPPISSTELPVIQDLTPQDPIEEATRGEHVIQPNGFTHNFGTPRRIHQQQHMHNIVPPALPSMFPEEIAHMYMGLSIPPMNNNPQLPNQNMLAGTPFKRNVKGTFTPEAHSLRNAPRDDKTLVVEKIPDDRLSLEAVNDWFKRFGVVTNVAIDPSGSKALVSFSSHAEAVAAWKSEEAIFGNRFVKVFWHRPVEGQGAVGQRALVASAPLLKNLSSSQSEPPESSKAAKTPASKVPAAALVARQRALEQQISQQKVLISRLKTAKTPEERQEIMTSLKKLQRESLPSSPSVSPADSSQNGVSKSKFSSEEDKLDQELDLHKQELSGEQTKKEESQETAALREKLASLKAEAMRIGVPNVEINSDSQSTSTSYRPYRGRRGFRARGGIRGGRGLARGSMKLDNRPRRLLIQIPPNDEAVQAVRAYYQNLGNLESFWKLEDGQVVAQFWSRAAAESALASASDIDIPSVGKAKITWHTGPVPFTPVPTPTSFSQSVDPDTKMKDDQIGPESDHKDGGTARDLEESGWGQSFDDEGESRRRRSRSRSFS</sequence>
<feature type="compositionally biased region" description="Low complexity" evidence="3">
    <location>
        <begin position="501"/>
        <end position="511"/>
    </location>
</feature>
<dbReference type="Pfam" id="PF01480">
    <property type="entry name" value="PWI"/>
    <property type="match status" value="1"/>
</dbReference>
<reference evidence="5" key="1">
    <citation type="submission" date="2021-10" db="EMBL/GenBank/DDBJ databases">
        <title>De novo Genome Assembly of Clathrus columnatus (Basidiomycota, Fungi) Using Illumina and Nanopore Sequence Data.</title>
        <authorList>
            <person name="Ogiso-Tanaka E."/>
            <person name="Itagaki H."/>
            <person name="Hosoya T."/>
            <person name="Hosaka K."/>
        </authorList>
    </citation>
    <scope>NUCLEOTIDE SEQUENCE</scope>
    <source>
        <strain evidence="5">MO-923</strain>
    </source>
</reference>
<feature type="domain" description="RRM" evidence="4">
    <location>
        <begin position="406"/>
        <end position="478"/>
    </location>
</feature>
<feature type="compositionally biased region" description="Polar residues" evidence="3">
    <location>
        <begin position="647"/>
        <end position="658"/>
    </location>
</feature>
<dbReference type="InterPro" id="IPR012677">
    <property type="entry name" value="Nucleotide-bd_a/b_plait_sf"/>
</dbReference>
<evidence type="ECO:0000256" key="2">
    <source>
        <dbReference type="PROSITE-ProRule" id="PRU00176"/>
    </source>
</evidence>
<dbReference type="Proteomes" id="UP001050691">
    <property type="component" value="Unassembled WGS sequence"/>
</dbReference>
<proteinExistence type="predicted"/>
<comment type="caution">
    <text evidence="5">The sequence shown here is derived from an EMBL/GenBank/DDBJ whole genome shotgun (WGS) entry which is preliminary data.</text>
</comment>
<feature type="region of interest" description="Disordered" evidence="3">
    <location>
        <begin position="143"/>
        <end position="200"/>
    </location>
</feature>
<dbReference type="InterPro" id="IPR000504">
    <property type="entry name" value="RRM_dom"/>
</dbReference>
<feature type="compositionally biased region" description="Polar residues" evidence="3">
    <location>
        <begin position="158"/>
        <end position="167"/>
    </location>
</feature>
<organism evidence="5 6">
    <name type="scientific">Clathrus columnatus</name>
    <dbReference type="NCBI Taxonomy" id="1419009"/>
    <lineage>
        <taxon>Eukaryota</taxon>
        <taxon>Fungi</taxon>
        <taxon>Dikarya</taxon>
        <taxon>Basidiomycota</taxon>
        <taxon>Agaricomycotina</taxon>
        <taxon>Agaricomycetes</taxon>
        <taxon>Phallomycetidae</taxon>
        <taxon>Phallales</taxon>
        <taxon>Clathraceae</taxon>
        <taxon>Clathrus</taxon>
    </lineage>
</organism>
<dbReference type="AlphaFoldDB" id="A0AAV5A849"/>
<dbReference type="InterPro" id="IPR002483">
    <property type="entry name" value="PWI_dom"/>
</dbReference>
<dbReference type="PANTHER" id="PTHR14398">
    <property type="entry name" value="RNA RECOGNITION RRM/RNP DOMAIN"/>
    <property type="match status" value="1"/>
</dbReference>
<dbReference type="GO" id="GO:0005634">
    <property type="term" value="C:nucleus"/>
    <property type="evidence" value="ECO:0007669"/>
    <property type="project" value="TreeGrafter"/>
</dbReference>
<dbReference type="CDD" id="cd12257">
    <property type="entry name" value="RRM1_RBM26_like"/>
    <property type="match status" value="1"/>
</dbReference>
<keyword evidence="1 2" id="KW-0694">RNA-binding</keyword>
<evidence type="ECO:0000259" key="4">
    <source>
        <dbReference type="PROSITE" id="PS50102"/>
    </source>
</evidence>
<evidence type="ECO:0000256" key="3">
    <source>
        <dbReference type="SAM" id="MobiDB-lite"/>
    </source>
</evidence>
<evidence type="ECO:0000256" key="1">
    <source>
        <dbReference type="ARBA" id="ARBA00022884"/>
    </source>
</evidence>
<feature type="region of interest" description="Disordered" evidence="3">
    <location>
        <begin position="500"/>
        <end position="519"/>
    </location>
</feature>
<protein>
    <recommendedName>
        <fullName evidence="4">RRM domain-containing protein</fullName>
    </recommendedName>
</protein>
<dbReference type="PROSITE" id="PS50102">
    <property type="entry name" value="RRM"/>
    <property type="match status" value="1"/>
</dbReference>
<dbReference type="Gene3D" id="3.30.70.330">
    <property type="match status" value="1"/>
</dbReference>
<dbReference type="SUPFAM" id="SSF54928">
    <property type="entry name" value="RNA-binding domain, RBD"/>
    <property type="match status" value="1"/>
</dbReference>
<evidence type="ECO:0000313" key="6">
    <source>
        <dbReference type="Proteomes" id="UP001050691"/>
    </source>
</evidence>
<accession>A0AAV5A849</accession>
<keyword evidence="6" id="KW-1185">Reference proteome</keyword>
<feature type="region of interest" description="Disordered" evidence="3">
    <location>
        <begin position="564"/>
        <end position="600"/>
    </location>
</feature>
<evidence type="ECO:0000313" key="5">
    <source>
        <dbReference type="EMBL" id="GJJ09424.1"/>
    </source>
</evidence>
<dbReference type="PANTHER" id="PTHR14398:SF0">
    <property type="entry name" value="ZINC FINGER PROTEIN SWM"/>
    <property type="match status" value="1"/>
</dbReference>
<feature type="region of interest" description="Disordered" evidence="3">
    <location>
        <begin position="647"/>
        <end position="682"/>
    </location>
</feature>
<dbReference type="EMBL" id="BPWL01000004">
    <property type="protein sequence ID" value="GJJ09424.1"/>
    <property type="molecule type" value="Genomic_DNA"/>
</dbReference>
<name>A0AAV5A849_9AGAM</name>